<dbReference type="InterPro" id="IPR003594">
    <property type="entry name" value="HATPase_dom"/>
</dbReference>
<evidence type="ECO:0000256" key="9">
    <source>
        <dbReference type="ARBA" id="ARBA00023012"/>
    </source>
</evidence>
<evidence type="ECO:0000256" key="6">
    <source>
        <dbReference type="ARBA" id="ARBA00022692"/>
    </source>
</evidence>
<keyword evidence="14" id="KW-1185">Reference proteome</keyword>
<evidence type="ECO:0000256" key="1">
    <source>
        <dbReference type="ARBA" id="ARBA00000085"/>
    </source>
</evidence>
<evidence type="ECO:0000256" key="8">
    <source>
        <dbReference type="ARBA" id="ARBA00022989"/>
    </source>
</evidence>
<evidence type="ECO:0000256" key="2">
    <source>
        <dbReference type="ARBA" id="ARBA00004370"/>
    </source>
</evidence>
<evidence type="ECO:0000259" key="12">
    <source>
        <dbReference type="PROSITE" id="PS50885"/>
    </source>
</evidence>
<evidence type="ECO:0000256" key="3">
    <source>
        <dbReference type="ARBA" id="ARBA00012438"/>
    </source>
</evidence>
<protein>
    <recommendedName>
        <fullName evidence="3">histidine kinase</fullName>
        <ecNumber evidence="3">2.7.13.3</ecNumber>
    </recommendedName>
</protein>
<dbReference type="InterPro" id="IPR013727">
    <property type="entry name" value="2CSK_N"/>
</dbReference>
<dbReference type="Gene3D" id="1.10.287.130">
    <property type="match status" value="1"/>
</dbReference>
<evidence type="ECO:0000256" key="10">
    <source>
        <dbReference type="ARBA" id="ARBA00023136"/>
    </source>
</evidence>
<feature type="domain" description="HAMP" evidence="12">
    <location>
        <begin position="180"/>
        <end position="232"/>
    </location>
</feature>
<comment type="subcellular location">
    <subcellularLocation>
        <location evidence="2">Membrane</location>
    </subcellularLocation>
</comment>
<dbReference type="Pfam" id="PF00512">
    <property type="entry name" value="HisKA"/>
    <property type="match status" value="1"/>
</dbReference>
<proteinExistence type="predicted"/>
<evidence type="ECO:0000256" key="5">
    <source>
        <dbReference type="ARBA" id="ARBA00022679"/>
    </source>
</evidence>
<dbReference type="GO" id="GO:0016020">
    <property type="term" value="C:membrane"/>
    <property type="evidence" value="ECO:0007669"/>
    <property type="project" value="UniProtKB-SubCell"/>
</dbReference>
<evidence type="ECO:0000313" key="13">
    <source>
        <dbReference type="EMBL" id="QJC57801.1"/>
    </source>
</evidence>
<dbReference type="PROSITE" id="PS50885">
    <property type="entry name" value="HAMP"/>
    <property type="match status" value="1"/>
</dbReference>
<dbReference type="PANTHER" id="PTHR45436">
    <property type="entry name" value="SENSOR HISTIDINE KINASE YKOH"/>
    <property type="match status" value="1"/>
</dbReference>
<dbReference type="SMART" id="SM00387">
    <property type="entry name" value="HATPase_c"/>
    <property type="match status" value="1"/>
</dbReference>
<dbReference type="InterPro" id="IPR005467">
    <property type="entry name" value="His_kinase_dom"/>
</dbReference>
<evidence type="ECO:0000256" key="7">
    <source>
        <dbReference type="ARBA" id="ARBA00022777"/>
    </source>
</evidence>
<keyword evidence="4" id="KW-0597">Phosphoprotein</keyword>
<accession>A0A6H2HD38</accession>
<dbReference type="PRINTS" id="PR00344">
    <property type="entry name" value="BCTRLSENSOR"/>
</dbReference>
<dbReference type="GO" id="GO:0000155">
    <property type="term" value="F:phosphorelay sensor kinase activity"/>
    <property type="evidence" value="ECO:0007669"/>
    <property type="project" value="InterPro"/>
</dbReference>
<dbReference type="EMBL" id="CP051461">
    <property type="protein sequence ID" value="QJC57801.1"/>
    <property type="molecule type" value="Genomic_DNA"/>
</dbReference>
<dbReference type="PROSITE" id="PS50109">
    <property type="entry name" value="HIS_KIN"/>
    <property type="match status" value="1"/>
</dbReference>
<comment type="catalytic activity">
    <reaction evidence="1">
        <text>ATP + protein L-histidine = ADP + protein N-phospho-L-histidine.</text>
        <dbReference type="EC" id="2.7.13.3"/>
    </reaction>
</comment>
<evidence type="ECO:0000313" key="14">
    <source>
        <dbReference type="Proteomes" id="UP000502041"/>
    </source>
</evidence>
<dbReference type="InterPro" id="IPR036097">
    <property type="entry name" value="HisK_dim/P_sf"/>
</dbReference>
<keyword evidence="9" id="KW-0902">Two-component regulatory system</keyword>
<dbReference type="Pfam" id="PF02518">
    <property type="entry name" value="HATPase_c"/>
    <property type="match status" value="1"/>
</dbReference>
<dbReference type="SUPFAM" id="SSF55874">
    <property type="entry name" value="ATPase domain of HSP90 chaperone/DNA topoisomerase II/histidine kinase"/>
    <property type="match status" value="1"/>
</dbReference>
<dbReference type="SMART" id="SM00388">
    <property type="entry name" value="HisKA"/>
    <property type="match status" value="1"/>
</dbReference>
<evidence type="ECO:0000259" key="11">
    <source>
        <dbReference type="PROSITE" id="PS50109"/>
    </source>
</evidence>
<keyword evidence="6" id="KW-0812">Transmembrane</keyword>
<dbReference type="SUPFAM" id="SSF47384">
    <property type="entry name" value="Homodimeric domain of signal transducing histidine kinase"/>
    <property type="match status" value="1"/>
</dbReference>
<dbReference type="EC" id="2.7.13.3" evidence="3"/>
<dbReference type="InterPro" id="IPR003661">
    <property type="entry name" value="HisK_dim/P_dom"/>
</dbReference>
<reference evidence="13 14" key="1">
    <citation type="submission" date="2020-04" db="EMBL/GenBank/DDBJ databases">
        <title>Complete genome of a Psychrophilic, Marine, Gas Vacuolate Bacterium Polaromonas vacuolata KCTC 22033T.</title>
        <authorList>
            <person name="Hwang K."/>
            <person name="Kim K.M."/>
        </authorList>
    </citation>
    <scope>NUCLEOTIDE SEQUENCE [LARGE SCALE GENOMIC DNA]</scope>
    <source>
        <strain evidence="13 14">KCTC 22033</strain>
    </source>
</reference>
<feature type="domain" description="Histidine kinase" evidence="11">
    <location>
        <begin position="240"/>
        <end position="467"/>
    </location>
</feature>
<dbReference type="InterPro" id="IPR004358">
    <property type="entry name" value="Sig_transdc_His_kin-like_C"/>
</dbReference>
<dbReference type="CDD" id="cd00075">
    <property type="entry name" value="HATPase"/>
    <property type="match status" value="1"/>
</dbReference>
<dbReference type="PANTHER" id="PTHR45436:SF5">
    <property type="entry name" value="SENSOR HISTIDINE KINASE TRCS"/>
    <property type="match status" value="1"/>
</dbReference>
<dbReference type="AlphaFoldDB" id="A0A6H2HD38"/>
<keyword evidence="5 13" id="KW-0808">Transferase</keyword>
<keyword evidence="7" id="KW-0418">Kinase</keyword>
<dbReference type="InterPro" id="IPR003660">
    <property type="entry name" value="HAMP_dom"/>
</dbReference>
<sequence>MKLGLQHRLLLLLLLPLGIFALAGIYLDYRSAGNAALRKDPQLQHLLPLLADSVLPSAAAPGSLPVLLLAPELDAFIKARVGMAGVRVSDSAGNYLIGEPWIAGVLPATLEPEFVSTEFAGVTYRIGSQRVATGSGELILQIADGSDSRQQWLSSLWLRVLLPDLLLLLTTGFAVKWAVARALRPLIALKEAVERRSPRDLSAIDLLSTPAEVQPLVSALNRLFGLVNDQAEGQRRFVADAAHQLRTPLAGLQAQVEAWTQAASLSAGAVTLTSDKLLKLRGATRRTSQLANQLLALSRADSFTHVAQAMQAVDLKKLCESVLYRHLDAATDKGLDLGLEALPAQARGYEWLLAELLSNLADNAVKYTAIGGCVTIRCGVLPALLPAEPSRVFLEVEDDGPGLEPAERPLALQRFYRVHGTAGDGNGLGLAIADEIARAHQSQLELDYARSLAPRGLRVRLVLQAQPAAQSTS</sequence>
<dbReference type="Pfam" id="PF08521">
    <property type="entry name" value="2CSK_N"/>
    <property type="match status" value="1"/>
</dbReference>
<gene>
    <name evidence="13" type="primary">qseC_4</name>
    <name evidence="13" type="ORF">HC248_03132</name>
</gene>
<dbReference type="Proteomes" id="UP000502041">
    <property type="component" value="Chromosome"/>
</dbReference>
<evidence type="ECO:0000256" key="4">
    <source>
        <dbReference type="ARBA" id="ARBA00022553"/>
    </source>
</evidence>
<dbReference type="CDD" id="cd00082">
    <property type="entry name" value="HisKA"/>
    <property type="match status" value="1"/>
</dbReference>
<dbReference type="Gene3D" id="3.30.565.10">
    <property type="entry name" value="Histidine kinase-like ATPase, C-terminal domain"/>
    <property type="match status" value="1"/>
</dbReference>
<name>A0A6H2HD38_9BURK</name>
<organism evidence="13 14">
    <name type="scientific">Polaromonas vacuolata</name>
    <dbReference type="NCBI Taxonomy" id="37448"/>
    <lineage>
        <taxon>Bacteria</taxon>
        <taxon>Pseudomonadati</taxon>
        <taxon>Pseudomonadota</taxon>
        <taxon>Betaproteobacteria</taxon>
        <taxon>Burkholderiales</taxon>
        <taxon>Comamonadaceae</taxon>
        <taxon>Polaromonas</taxon>
    </lineage>
</organism>
<dbReference type="KEGG" id="pvac:HC248_03132"/>
<keyword evidence="10" id="KW-0472">Membrane</keyword>
<dbReference type="InterPro" id="IPR036890">
    <property type="entry name" value="HATPase_C_sf"/>
</dbReference>
<dbReference type="InterPro" id="IPR050428">
    <property type="entry name" value="TCS_sensor_his_kinase"/>
</dbReference>
<dbReference type="RefSeq" id="WP_168923266.1">
    <property type="nucleotide sequence ID" value="NZ_CP051461.1"/>
</dbReference>
<keyword evidence="8" id="KW-1133">Transmembrane helix</keyword>